<feature type="domain" description="XLF-like N-terminal" evidence="6">
    <location>
        <begin position="16"/>
        <end position="127"/>
    </location>
</feature>
<evidence type="ECO:0000256" key="1">
    <source>
        <dbReference type="ARBA" id="ARBA00004123"/>
    </source>
</evidence>
<dbReference type="Proteomes" id="UP001222932">
    <property type="component" value="Unassembled WGS sequence"/>
</dbReference>
<feature type="compositionally biased region" description="Gly residues" evidence="5">
    <location>
        <begin position="370"/>
        <end position="380"/>
    </location>
</feature>
<sequence>MSTYNERYDDALSDAPWVTKTSNGRTLLFKYAPYPERKGYLFAATDLETVYFEALLGASVATRLSQVSEREGSANAGMEQAEAVLQSLHNAFEGGWAGASVEGEADDYFDAVYFLRSGDFAWQFNMTEMRGRQPLTFIAKHLLSPFSVLMAQDRGVELADSDQAVDAVAAVISDGGVARGLRRVTGAPPPASGKVALSQPTPVPKRARTPSPAATPVAPLPAITPSPERTPLARPPTPPRASASQVLPPMIPPSSPTPATKRTRAYDYAAGILPSSGPASRGPSTEPGRSRSTSPLKRILVAESIGLPSSVPPIPPSDPPSSTSDLPSSTQDPLIPTQKKKKKKDKKAEEAEEEAEADRRRAEMKRRMVAGGGGRLGRRR</sequence>
<reference evidence="7" key="2">
    <citation type="submission" date="2023-06" db="EMBL/GenBank/DDBJ databases">
        <authorList>
            <person name="Kobayashi Y."/>
            <person name="Kayamori A."/>
            <person name="Aoki K."/>
            <person name="Shiwa Y."/>
            <person name="Fujita N."/>
            <person name="Sugita T."/>
            <person name="Iwasaki W."/>
            <person name="Tanaka N."/>
            <person name="Takashima M."/>
        </authorList>
    </citation>
    <scope>NUCLEOTIDE SEQUENCE</scope>
    <source>
        <strain evidence="7">HIS016</strain>
    </source>
</reference>
<feature type="compositionally biased region" description="Pro residues" evidence="5">
    <location>
        <begin position="310"/>
        <end position="319"/>
    </location>
</feature>
<evidence type="ECO:0000259" key="6">
    <source>
        <dbReference type="Pfam" id="PF09302"/>
    </source>
</evidence>
<evidence type="ECO:0000256" key="2">
    <source>
        <dbReference type="ARBA" id="ARBA00022763"/>
    </source>
</evidence>
<evidence type="ECO:0000313" key="8">
    <source>
        <dbReference type="Proteomes" id="UP001222932"/>
    </source>
</evidence>
<keyword evidence="3" id="KW-0234">DNA repair</keyword>
<dbReference type="EMBL" id="BTCM01000004">
    <property type="protein sequence ID" value="GMK57683.1"/>
    <property type="molecule type" value="Genomic_DNA"/>
</dbReference>
<dbReference type="Pfam" id="PF09302">
    <property type="entry name" value="XLF"/>
    <property type="match status" value="1"/>
</dbReference>
<feature type="region of interest" description="Disordered" evidence="5">
    <location>
        <begin position="182"/>
        <end position="380"/>
    </location>
</feature>
<gene>
    <name evidence="7" type="ORF">CspeluHIS016_0405170</name>
</gene>
<organism evidence="7 8">
    <name type="scientific">Cutaneotrichosporon spelunceum</name>
    <dbReference type="NCBI Taxonomy" id="1672016"/>
    <lineage>
        <taxon>Eukaryota</taxon>
        <taxon>Fungi</taxon>
        <taxon>Dikarya</taxon>
        <taxon>Basidiomycota</taxon>
        <taxon>Agaricomycotina</taxon>
        <taxon>Tremellomycetes</taxon>
        <taxon>Trichosporonales</taxon>
        <taxon>Trichosporonaceae</taxon>
        <taxon>Cutaneotrichosporon</taxon>
    </lineage>
</organism>
<keyword evidence="4" id="KW-0539">Nucleus</keyword>
<dbReference type="InterPro" id="IPR015381">
    <property type="entry name" value="XLF-like_N"/>
</dbReference>
<feature type="compositionally biased region" description="Low complexity" evidence="5">
    <location>
        <begin position="320"/>
        <end position="333"/>
    </location>
</feature>
<proteinExistence type="predicted"/>
<keyword evidence="2" id="KW-0227">DNA damage</keyword>
<dbReference type="AlphaFoldDB" id="A0AAD3YD03"/>
<accession>A0AAD3YD03</accession>
<name>A0AAD3YD03_9TREE</name>
<keyword evidence="8" id="KW-1185">Reference proteome</keyword>
<dbReference type="InterPro" id="IPR038051">
    <property type="entry name" value="XRCC4-like_N_sf"/>
</dbReference>
<evidence type="ECO:0000256" key="4">
    <source>
        <dbReference type="ARBA" id="ARBA00023242"/>
    </source>
</evidence>
<comment type="subcellular location">
    <subcellularLocation>
        <location evidence="1">Nucleus</location>
    </subcellularLocation>
</comment>
<evidence type="ECO:0000313" key="7">
    <source>
        <dbReference type="EMBL" id="GMK57683.1"/>
    </source>
</evidence>
<dbReference type="GO" id="GO:0006303">
    <property type="term" value="P:double-strand break repair via nonhomologous end joining"/>
    <property type="evidence" value="ECO:0007669"/>
    <property type="project" value="UniProtKB-ARBA"/>
</dbReference>
<comment type="caution">
    <text evidence="7">The sequence shown here is derived from an EMBL/GenBank/DDBJ whole genome shotgun (WGS) entry which is preliminary data.</text>
</comment>
<dbReference type="GO" id="GO:0005634">
    <property type="term" value="C:nucleus"/>
    <property type="evidence" value="ECO:0007669"/>
    <property type="project" value="UniProtKB-SubCell"/>
</dbReference>
<dbReference type="Gene3D" id="2.170.210.10">
    <property type="entry name" value="DNA double-strand break repair and VJ recombination XRCC4, N-terminal"/>
    <property type="match status" value="1"/>
</dbReference>
<reference evidence="7" key="1">
    <citation type="journal article" date="2023" name="BMC Genomics">
        <title>Chromosome-level genome assemblies of Cutaneotrichosporon spp. (Trichosporonales, Basidiomycota) reveal imbalanced evolution between nucleotide sequences and chromosome synteny.</title>
        <authorList>
            <person name="Kobayashi Y."/>
            <person name="Kayamori A."/>
            <person name="Aoki K."/>
            <person name="Shiwa Y."/>
            <person name="Matsutani M."/>
            <person name="Fujita N."/>
            <person name="Sugita T."/>
            <person name="Iwasaki W."/>
            <person name="Tanaka N."/>
            <person name="Takashima M."/>
        </authorList>
    </citation>
    <scope>NUCLEOTIDE SEQUENCE</scope>
    <source>
        <strain evidence="7">HIS016</strain>
    </source>
</reference>
<evidence type="ECO:0000256" key="3">
    <source>
        <dbReference type="ARBA" id="ARBA00023204"/>
    </source>
</evidence>
<evidence type="ECO:0000256" key="5">
    <source>
        <dbReference type="SAM" id="MobiDB-lite"/>
    </source>
</evidence>
<protein>
    <recommendedName>
        <fullName evidence="6">XLF-like N-terminal domain-containing protein</fullName>
    </recommendedName>
</protein>